<dbReference type="InterPro" id="IPR051864">
    <property type="entry name" value="NCF2_NOXA1"/>
</dbReference>
<dbReference type="InterPro" id="IPR036028">
    <property type="entry name" value="SH3-like_dom_sf"/>
</dbReference>
<dbReference type="SMART" id="SM00028">
    <property type="entry name" value="TPR"/>
    <property type="match status" value="3"/>
</dbReference>
<name>A0A7K7ZHC9_9PASE</name>
<evidence type="ECO:0000313" key="11">
    <source>
        <dbReference type="EMBL" id="NXA89845.1"/>
    </source>
</evidence>
<dbReference type="Pfam" id="PF13181">
    <property type="entry name" value="TPR_8"/>
    <property type="match status" value="1"/>
</dbReference>
<dbReference type="Proteomes" id="UP000538725">
    <property type="component" value="Unassembled WGS sequence"/>
</dbReference>
<dbReference type="InterPro" id="IPR000270">
    <property type="entry name" value="PB1_dom"/>
</dbReference>
<dbReference type="Gene3D" id="1.25.40.10">
    <property type="entry name" value="Tetratricopeptide repeat domain"/>
    <property type="match status" value="1"/>
</dbReference>
<dbReference type="AlphaFoldDB" id="A0A7K7ZHC9"/>
<comment type="subcellular location">
    <subcellularLocation>
        <location evidence="1">Cytoplasm</location>
    </subcellularLocation>
</comment>
<dbReference type="PROSITE" id="PS50002">
    <property type="entry name" value="SH3"/>
    <property type="match status" value="2"/>
</dbReference>
<comment type="similarity">
    <text evidence="2">Belongs to the NCF2/NOXA1 family.</text>
</comment>
<dbReference type="GO" id="GO:0043020">
    <property type="term" value="C:NADPH oxidase complex"/>
    <property type="evidence" value="ECO:0007669"/>
    <property type="project" value="InterPro"/>
</dbReference>
<dbReference type="FunFam" id="2.30.30.40:FF:000096">
    <property type="entry name" value="Neutrophil cytosol factor 2"/>
    <property type="match status" value="1"/>
</dbReference>
<dbReference type="PRINTS" id="PR00452">
    <property type="entry name" value="SH3DOMAIN"/>
</dbReference>
<accession>A0A7K7ZHC9</accession>
<dbReference type="PROSITE" id="PS50005">
    <property type="entry name" value="TPR"/>
    <property type="match status" value="1"/>
</dbReference>
<dbReference type="FunFam" id="1.25.40.10:FF:000017">
    <property type="entry name" value="NADPH oxidase regulator NoxR"/>
    <property type="match status" value="1"/>
</dbReference>
<evidence type="ECO:0000256" key="4">
    <source>
        <dbReference type="ARBA" id="ARBA00022490"/>
    </source>
</evidence>
<dbReference type="Gene3D" id="2.30.30.40">
    <property type="entry name" value="SH3 Domains"/>
    <property type="match status" value="2"/>
</dbReference>
<evidence type="ECO:0000256" key="8">
    <source>
        <dbReference type="PROSITE-ProRule" id="PRU00339"/>
    </source>
</evidence>
<organism evidence="11 12">
    <name type="scientific">Melanocharis versteri</name>
    <name type="common">Fan-tailed berrypecker</name>
    <dbReference type="NCBI Taxonomy" id="254552"/>
    <lineage>
        <taxon>Eukaryota</taxon>
        <taxon>Metazoa</taxon>
        <taxon>Chordata</taxon>
        <taxon>Craniata</taxon>
        <taxon>Vertebrata</taxon>
        <taxon>Euteleostomi</taxon>
        <taxon>Archelosauria</taxon>
        <taxon>Archosauria</taxon>
        <taxon>Dinosauria</taxon>
        <taxon>Saurischia</taxon>
        <taxon>Theropoda</taxon>
        <taxon>Coelurosauria</taxon>
        <taxon>Aves</taxon>
        <taxon>Neognathae</taxon>
        <taxon>Neoaves</taxon>
        <taxon>Telluraves</taxon>
        <taxon>Australaves</taxon>
        <taxon>Passeriformes</taxon>
        <taxon>Passeroidea</taxon>
        <taxon>Melanocharitidae</taxon>
        <taxon>Melanocharis</taxon>
    </lineage>
</organism>
<feature type="repeat" description="TPR" evidence="8">
    <location>
        <begin position="71"/>
        <end position="104"/>
    </location>
</feature>
<feature type="domain" description="SH3" evidence="10">
    <location>
        <begin position="240"/>
        <end position="299"/>
    </location>
</feature>
<dbReference type="PANTHER" id="PTHR15175:SF3">
    <property type="entry name" value="NEUTROPHIL CYTOSOL FACTOR 2"/>
    <property type="match status" value="1"/>
</dbReference>
<evidence type="ECO:0000256" key="2">
    <source>
        <dbReference type="ARBA" id="ARBA00008051"/>
    </source>
</evidence>
<feature type="non-terminal residue" evidence="11">
    <location>
        <position position="1"/>
    </location>
</feature>
<feature type="region of interest" description="Disordered" evidence="9">
    <location>
        <begin position="316"/>
        <end position="353"/>
    </location>
</feature>
<dbReference type="SMART" id="SM00326">
    <property type="entry name" value="SH3"/>
    <property type="match status" value="2"/>
</dbReference>
<gene>
    <name evidence="11" type="primary">Ncf2</name>
    <name evidence="11" type="ORF">MELVER_R05320</name>
</gene>
<keyword evidence="5" id="KW-0677">Repeat</keyword>
<dbReference type="SUPFAM" id="SSF54277">
    <property type="entry name" value="CAD &amp; PB1 domains"/>
    <property type="match status" value="1"/>
</dbReference>
<dbReference type="SUPFAM" id="SSF50044">
    <property type="entry name" value="SH3-domain"/>
    <property type="match status" value="2"/>
</dbReference>
<feature type="domain" description="SH3" evidence="10">
    <location>
        <begin position="458"/>
        <end position="513"/>
    </location>
</feature>
<evidence type="ECO:0000313" key="12">
    <source>
        <dbReference type="Proteomes" id="UP000538725"/>
    </source>
</evidence>
<feature type="compositionally biased region" description="Basic and acidic residues" evidence="9">
    <location>
        <begin position="333"/>
        <end position="348"/>
    </location>
</feature>
<feature type="region of interest" description="Disordered" evidence="9">
    <location>
        <begin position="438"/>
        <end position="459"/>
    </location>
</feature>
<reference evidence="11 12" key="1">
    <citation type="submission" date="2019-09" db="EMBL/GenBank/DDBJ databases">
        <title>Bird 10,000 Genomes (B10K) Project - Family phase.</title>
        <authorList>
            <person name="Zhang G."/>
        </authorList>
    </citation>
    <scope>NUCLEOTIDE SEQUENCE [LARGE SCALE GENOMIC DNA]</scope>
    <source>
        <strain evidence="11">B10K-DU-029-37</strain>
        <tissue evidence="11">Liver</tissue>
    </source>
</reference>
<evidence type="ECO:0000256" key="6">
    <source>
        <dbReference type="ARBA" id="ARBA00022803"/>
    </source>
</evidence>
<proteinExistence type="inferred from homology"/>
<dbReference type="EMBL" id="VZTG01003878">
    <property type="protein sequence ID" value="NXA89845.1"/>
    <property type="molecule type" value="Genomic_DNA"/>
</dbReference>
<feature type="non-terminal residue" evidence="11">
    <location>
        <position position="513"/>
    </location>
</feature>
<dbReference type="Pfam" id="PF00564">
    <property type="entry name" value="PB1"/>
    <property type="match status" value="1"/>
</dbReference>
<dbReference type="Pfam" id="PF00018">
    <property type="entry name" value="SH3_1"/>
    <property type="match status" value="2"/>
</dbReference>
<dbReference type="InterPro" id="IPR034889">
    <property type="entry name" value="NCF2_SH3"/>
</dbReference>
<dbReference type="GO" id="GO:0005737">
    <property type="term" value="C:cytoplasm"/>
    <property type="evidence" value="ECO:0007669"/>
    <property type="project" value="UniProtKB-SubCell"/>
</dbReference>
<keyword evidence="4" id="KW-0963">Cytoplasm</keyword>
<keyword evidence="12" id="KW-1185">Reference proteome</keyword>
<protein>
    <submittedName>
        <fullName evidence="11">NCF2 factor</fullName>
    </submittedName>
</protein>
<dbReference type="InterPro" id="IPR001452">
    <property type="entry name" value="SH3_domain"/>
</dbReference>
<dbReference type="SUPFAM" id="SSF48452">
    <property type="entry name" value="TPR-like"/>
    <property type="match status" value="1"/>
</dbReference>
<dbReference type="GO" id="GO:0045730">
    <property type="term" value="P:respiratory burst"/>
    <property type="evidence" value="ECO:0007669"/>
    <property type="project" value="InterPro"/>
</dbReference>
<evidence type="ECO:0000256" key="9">
    <source>
        <dbReference type="SAM" id="MobiDB-lite"/>
    </source>
</evidence>
<keyword evidence="6 8" id="KW-0802">TPR repeat</keyword>
<comment type="caution">
    <text evidence="11">The sequence shown here is derived from an EMBL/GenBank/DDBJ whole genome shotgun (WGS) entry which is preliminary data.</text>
</comment>
<evidence type="ECO:0000256" key="3">
    <source>
        <dbReference type="ARBA" id="ARBA00022443"/>
    </source>
</evidence>
<evidence type="ECO:0000256" key="5">
    <source>
        <dbReference type="ARBA" id="ARBA00022737"/>
    </source>
</evidence>
<dbReference type="InterPro" id="IPR019734">
    <property type="entry name" value="TPR_rpt"/>
</dbReference>
<dbReference type="InterPro" id="IPR035546">
    <property type="entry name" value="p67phox_SH3_1"/>
</dbReference>
<sequence length="513" mass="57962">MSLVETIRLWQEGVCAADRKEWSAALDAFTAVQNPPAKICFNIGCIHLVLGKLLEAEEAFTRSIGCDKHLAVAYFQRGIVFYRRQNQGKAIEDFKEALAQLRGNQLIDYKILGLRYRLFACEILYNIALVYATTENWEKAEEHLTLAMSMKSEPQHNKIDRAMEAILKQKLCELVAIPVGKLFRPNEKQVAQLEKKDYLGKAMVVASVVDKDDFSGFAPLQPQASGPPPRPKTPEILRALRGQPHRVMYEFIPETTEELQVLPGNIVFVLKKEKDNWATVMFNGKKGIVPCNFLEPVELQNKLHIQHYLLPMAQEEPPVEDEISESPTSTVPEKPRRPAPEQPHRSPWEAEPTVSSPHVLKVHYKFTVALRVDRGLSYRGLLELVCKKLELQPEHTELRYKPVEGRDLVTLSAENVEAAWSQSKDNCLTVWCNGTEGEGFAPDSKPEESLQDARPGETGPTHVVAQYSYEATEPEDLEFQAGDMILILSKVNEDWFEGKCKGRTGIFPSAFIQ</sequence>
<evidence type="ECO:0000256" key="7">
    <source>
        <dbReference type="PROSITE-ProRule" id="PRU00192"/>
    </source>
</evidence>
<dbReference type="GO" id="GO:0006909">
    <property type="term" value="P:phagocytosis"/>
    <property type="evidence" value="ECO:0007669"/>
    <property type="project" value="InterPro"/>
</dbReference>
<dbReference type="CDD" id="cd12046">
    <property type="entry name" value="SH3_p67phox_C"/>
    <property type="match status" value="1"/>
</dbReference>
<dbReference type="InterPro" id="IPR011990">
    <property type="entry name" value="TPR-like_helical_dom_sf"/>
</dbReference>
<dbReference type="PRINTS" id="PR00499">
    <property type="entry name" value="P67PHOX"/>
</dbReference>
<dbReference type="GO" id="GO:0016176">
    <property type="term" value="F:superoxide-generating NADPH oxidase activator activity"/>
    <property type="evidence" value="ECO:0007669"/>
    <property type="project" value="InterPro"/>
</dbReference>
<evidence type="ECO:0000256" key="1">
    <source>
        <dbReference type="ARBA" id="ARBA00004496"/>
    </source>
</evidence>
<evidence type="ECO:0000259" key="10">
    <source>
        <dbReference type="PROSITE" id="PS50002"/>
    </source>
</evidence>
<dbReference type="SMART" id="SM00666">
    <property type="entry name" value="PB1"/>
    <property type="match status" value="1"/>
</dbReference>
<dbReference type="GO" id="GO:0042554">
    <property type="term" value="P:superoxide anion generation"/>
    <property type="evidence" value="ECO:0007669"/>
    <property type="project" value="TreeGrafter"/>
</dbReference>
<keyword evidence="3 7" id="KW-0728">SH3 domain</keyword>
<dbReference type="CDD" id="cd11871">
    <property type="entry name" value="SH3_p67phox_N"/>
    <property type="match status" value="1"/>
</dbReference>
<dbReference type="PANTHER" id="PTHR15175">
    <property type="entry name" value="NEUTROPHIL CYTOSOLIC FACTOR 2, NEUTROPHIL NADPH OXIDASE FACTOR 2"/>
    <property type="match status" value="1"/>
</dbReference>
<dbReference type="FunFam" id="3.10.20.90:FF:000141">
    <property type="entry name" value="Neutrophil cytosol factor 2"/>
    <property type="match status" value="1"/>
</dbReference>
<dbReference type="Gene3D" id="3.10.20.90">
    <property type="entry name" value="Phosphatidylinositol 3-kinase Catalytic Subunit, Chain A, domain 1"/>
    <property type="match status" value="1"/>
</dbReference>